<protein>
    <submittedName>
        <fullName evidence="2">Uncharacterized protein</fullName>
    </submittedName>
</protein>
<organism evidence="2 3">
    <name type="scientific">Amanita muscaria (strain Koide BX008)</name>
    <dbReference type="NCBI Taxonomy" id="946122"/>
    <lineage>
        <taxon>Eukaryota</taxon>
        <taxon>Fungi</taxon>
        <taxon>Dikarya</taxon>
        <taxon>Basidiomycota</taxon>
        <taxon>Agaricomycotina</taxon>
        <taxon>Agaricomycetes</taxon>
        <taxon>Agaricomycetidae</taxon>
        <taxon>Agaricales</taxon>
        <taxon>Pluteineae</taxon>
        <taxon>Amanitaceae</taxon>
        <taxon>Amanita</taxon>
    </lineage>
</organism>
<evidence type="ECO:0000313" key="2">
    <source>
        <dbReference type="EMBL" id="KIL56798.1"/>
    </source>
</evidence>
<dbReference type="HOGENOM" id="CLU_1194634_0_0_1"/>
<evidence type="ECO:0000313" key="3">
    <source>
        <dbReference type="Proteomes" id="UP000054549"/>
    </source>
</evidence>
<name>A0A0C2WKU6_AMAMK</name>
<gene>
    <name evidence="2" type="ORF">M378DRAFT_172385</name>
</gene>
<dbReference type="EMBL" id="KN818399">
    <property type="protein sequence ID" value="KIL56798.1"/>
    <property type="molecule type" value="Genomic_DNA"/>
</dbReference>
<sequence>MDADLQIFVPTHRRFGQTFNAPAAFQRSGAELTQRSLVCIVVKCAQSFLNLRFARTTGKLENDWKADLFAAESCPSWYSNHVKGHAVKSEAIDSPPMINFKRPLSAEPSEKPSKKAKVTYNYCPLMYQISLLATKLDGMSASPSIGNTGTSSPITIANSSTSVAVSPEPMPTNPGTVNQAISLLVVTQESQVDDEIVDDPNNAPGAEDDQGKDVSSITLSAISQPLFYQYPL</sequence>
<dbReference type="Proteomes" id="UP000054549">
    <property type="component" value="Unassembled WGS sequence"/>
</dbReference>
<accession>A0A0C2WKU6</accession>
<dbReference type="AlphaFoldDB" id="A0A0C2WKU6"/>
<reference evidence="2 3" key="1">
    <citation type="submission" date="2014-04" db="EMBL/GenBank/DDBJ databases">
        <title>Evolutionary Origins and Diversification of the Mycorrhizal Mutualists.</title>
        <authorList>
            <consortium name="DOE Joint Genome Institute"/>
            <consortium name="Mycorrhizal Genomics Consortium"/>
            <person name="Kohler A."/>
            <person name="Kuo A."/>
            <person name="Nagy L.G."/>
            <person name="Floudas D."/>
            <person name="Copeland A."/>
            <person name="Barry K.W."/>
            <person name="Cichocki N."/>
            <person name="Veneault-Fourrey C."/>
            <person name="LaButti K."/>
            <person name="Lindquist E.A."/>
            <person name="Lipzen A."/>
            <person name="Lundell T."/>
            <person name="Morin E."/>
            <person name="Murat C."/>
            <person name="Riley R."/>
            <person name="Ohm R."/>
            <person name="Sun H."/>
            <person name="Tunlid A."/>
            <person name="Henrissat B."/>
            <person name="Grigoriev I.V."/>
            <person name="Hibbett D.S."/>
            <person name="Martin F."/>
        </authorList>
    </citation>
    <scope>NUCLEOTIDE SEQUENCE [LARGE SCALE GENOMIC DNA]</scope>
    <source>
        <strain evidence="2 3">Koide BX008</strain>
    </source>
</reference>
<dbReference type="InParanoid" id="A0A0C2WKU6"/>
<keyword evidence="3" id="KW-1185">Reference proteome</keyword>
<evidence type="ECO:0000256" key="1">
    <source>
        <dbReference type="SAM" id="MobiDB-lite"/>
    </source>
</evidence>
<proteinExistence type="predicted"/>
<feature type="region of interest" description="Disordered" evidence="1">
    <location>
        <begin position="195"/>
        <end position="214"/>
    </location>
</feature>